<evidence type="ECO:0000256" key="1">
    <source>
        <dbReference type="SAM" id="MobiDB-lite"/>
    </source>
</evidence>
<name>A0A0L6UYV1_9BASI</name>
<reference evidence="2 3" key="1">
    <citation type="submission" date="2015-08" db="EMBL/GenBank/DDBJ databases">
        <title>Next Generation Sequencing and Analysis of the Genome of Puccinia sorghi L Schw, the Causal Agent of Maize Common Rust.</title>
        <authorList>
            <person name="Rochi L."/>
            <person name="Burguener G."/>
            <person name="Darino M."/>
            <person name="Turjanski A."/>
            <person name="Kreff E."/>
            <person name="Dieguez M.J."/>
            <person name="Sacco F."/>
        </authorList>
    </citation>
    <scope>NUCLEOTIDE SEQUENCE [LARGE SCALE GENOMIC DNA]</scope>
    <source>
        <strain evidence="2 3">RO10H11247</strain>
    </source>
</reference>
<feature type="region of interest" description="Disordered" evidence="1">
    <location>
        <begin position="302"/>
        <end position="331"/>
    </location>
</feature>
<keyword evidence="3" id="KW-1185">Reference proteome</keyword>
<proteinExistence type="predicted"/>
<dbReference type="Proteomes" id="UP000037035">
    <property type="component" value="Unassembled WGS sequence"/>
</dbReference>
<comment type="caution">
    <text evidence="2">The sequence shown here is derived from an EMBL/GenBank/DDBJ whole genome shotgun (WGS) entry which is preliminary data.</text>
</comment>
<evidence type="ECO:0000313" key="3">
    <source>
        <dbReference type="Proteomes" id="UP000037035"/>
    </source>
</evidence>
<dbReference type="AlphaFoldDB" id="A0A0L6UYV1"/>
<feature type="compositionally biased region" description="Low complexity" evidence="1">
    <location>
        <begin position="195"/>
        <end position="208"/>
    </location>
</feature>
<gene>
    <name evidence="2" type="ORF">VP01_314g2</name>
</gene>
<sequence>MINHKLLCGFPASRKKRENIIIMKLKIKLSKNCCKQENYFQLMHKHLDSNFYLLIYFSHSSFQNFDLIYPFRLIYFGFYFNTINLDQYNAFRDTSDCFLLILMSTFQIVSEIARNGPLVKMQIKKYKGPSNASEKNTSRKEFNIKFGSCLTNSQLNMGVVGLITFEKKNPPRGVFMLNPSTDTGFGGEFPPDMPPHTTTQHHTPQHTPNQNMSPTIDPFLHQLTQERLEKRRKAKQNEEISKQKEDPTPPERPTNHTIPLERNPTEASLISLTSPVIRCLLIGPGAASTIEDFLAFLEKQNNKQTKTAEKTAQQPEEKKQKHHKKSQSTTL</sequence>
<protein>
    <submittedName>
        <fullName evidence="2">Uncharacterized protein</fullName>
    </submittedName>
</protein>
<feature type="region of interest" description="Disordered" evidence="1">
    <location>
        <begin position="230"/>
        <end position="263"/>
    </location>
</feature>
<accession>A0A0L6UYV1</accession>
<evidence type="ECO:0000313" key="2">
    <source>
        <dbReference type="EMBL" id="KNZ53736.1"/>
    </source>
</evidence>
<dbReference type="EMBL" id="LAVV01008113">
    <property type="protein sequence ID" value="KNZ53736.1"/>
    <property type="molecule type" value="Genomic_DNA"/>
</dbReference>
<feature type="compositionally biased region" description="Polar residues" evidence="1">
    <location>
        <begin position="302"/>
        <end position="314"/>
    </location>
</feature>
<organism evidence="2 3">
    <name type="scientific">Puccinia sorghi</name>
    <dbReference type="NCBI Taxonomy" id="27349"/>
    <lineage>
        <taxon>Eukaryota</taxon>
        <taxon>Fungi</taxon>
        <taxon>Dikarya</taxon>
        <taxon>Basidiomycota</taxon>
        <taxon>Pucciniomycotina</taxon>
        <taxon>Pucciniomycetes</taxon>
        <taxon>Pucciniales</taxon>
        <taxon>Pucciniaceae</taxon>
        <taxon>Puccinia</taxon>
    </lineage>
</organism>
<dbReference type="VEuPathDB" id="FungiDB:VP01_314g2"/>
<feature type="compositionally biased region" description="Basic and acidic residues" evidence="1">
    <location>
        <begin position="230"/>
        <end position="249"/>
    </location>
</feature>
<feature type="region of interest" description="Disordered" evidence="1">
    <location>
        <begin position="171"/>
        <end position="216"/>
    </location>
</feature>
<feature type="compositionally biased region" description="Basic residues" evidence="1">
    <location>
        <begin position="320"/>
        <end position="331"/>
    </location>
</feature>